<dbReference type="EMBL" id="MCGR01000009">
    <property type="protein sequence ID" value="ORY88627.1"/>
    <property type="molecule type" value="Genomic_DNA"/>
</dbReference>
<sequence length="1370" mass="151674">MDARLNSLFRQLEQLSTQKNVKDELQTVLEELAPLAEAHGLTAAQIARGYDLALGGHLLPPQALALLPLLLPRAPLSSQPVLRILSILGEPSHNKPLHRGRVDYKVQKRALGQLTVLVQVGGVSREGREVLERCWGVLERGLEYRALRDATASLLCLVTRRIHVQQARIAHLQHVIRSTEAPSPSLFRLLDIFRSFYPELVLPSGVARSGGAGGLGKALEEWKERVRELLREGEGEVGGGDGREAKRRKTTQAYIPLGATFTSTSSSTPLSDITSLTSLASQIEKLDLPSQAGSVLSSVPGAESTEVVRSEEDRTKAWALLLACGFGGEDGQLLRLESFITSSLRHEMHELDETADGAKRIEDLLCRIRELCEMGGELLEGLEPFLAEYLQTWNGASHREVIFDLVSLIKPRPYEILHGHILVPLQALAAKADAAWLAAFIDCLREMVQNWAVRDDWSGEELKTAFGQVDEEGAYLASLQAVLEYADRIIDISTQSFPHSLPLRCASLAFYEAVLTFPLDYGLAVVIIPSPTFTYLCLLADEAMSVSRITGIIHSLREVLTGETTAVAKNDPRNLSLVTFLNNYLRDFVNALWQKKFLAQNDTKALDMTSEQIGTLNQLCATRDQALGAAVGLTMHGALSSIALDFLAHLEEQASSSPRYTGGPITTASLKSLSSQGGLSLTYPDFRVSFLEHLQAQGADGVQKFLFASLSKLARRSSSLGGSQSMSQGREGSVMNVMPVPAIPPKIVEEILKQLPPAEDDTVSTLLACTLVSHTFSAIAKLDSIWSGVASYCWILGRVPVFVELSNEEDKAEMELAFPYREEKSCSVYQGILARPHIKRIINRPLAALLAEPTSKIPHVLAIVELGEQNTFPFLDELAFMTSDESYPEDWLARKYWARQARGAIWRRKAVDVWRRIGQGWDGVEAFCEGVFAFSAFRDSQDWDEVTLEIPSFVDKVQEALDATEAICRCNDQAPRSQVLGFMLNHHLLVDGFHLDPLDEEIRVIFEPFQCLAHELVTEIRLSDPEDDDDDFVQGHPMVLSALLCAVLRCHGGTGLIARPVQLPLGTVVAFAQQEDGCEIVPIKDWRYISTAPVTCFDAGTLEDFYENLRVDHPFRDGLSFDTFAGPTSARDLTHCLATEIYDTIGELGDSNNDLTIDDVATARYACSLVDLLVPRSKRILTPFQRHNNTFLPFLAASMPRMRYPWDAELIRDILTKSAVSPQVLEEHLPKIKKAEEQDTSPKEPTRRSTLPSPPRFRVGDVLKARTGAGDPSWVVVTGWEFVNLEEAMMRKPGDAHLPDGNTMYLFIDQTGMHHGCNDLSLKPHTLTEDELCDATQLSDIGKWFKAVDQTGERPRFIIADDHAKLFPDD</sequence>
<dbReference type="GO" id="GO:0000939">
    <property type="term" value="C:inner kinetochore"/>
    <property type="evidence" value="ECO:0007669"/>
    <property type="project" value="TreeGrafter"/>
</dbReference>
<dbReference type="InParanoid" id="A0A1Y2FX86"/>
<dbReference type="GO" id="GO:0034080">
    <property type="term" value="P:CENP-A containing chromatin assembly"/>
    <property type="evidence" value="ECO:0007669"/>
    <property type="project" value="TreeGrafter"/>
</dbReference>
<dbReference type="PANTHER" id="PTHR48208:SF2">
    <property type="entry name" value="CENTROMERE PROTEIN I"/>
    <property type="match status" value="1"/>
</dbReference>
<reference evidence="2 3" key="1">
    <citation type="submission" date="2016-07" db="EMBL/GenBank/DDBJ databases">
        <title>Pervasive Adenine N6-methylation of Active Genes in Fungi.</title>
        <authorList>
            <consortium name="DOE Joint Genome Institute"/>
            <person name="Mondo S.J."/>
            <person name="Dannebaum R.O."/>
            <person name="Kuo R.C."/>
            <person name="Labutti K."/>
            <person name="Haridas S."/>
            <person name="Kuo A."/>
            <person name="Salamov A."/>
            <person name="Ahrendt S.R."/>
            <person name="Lipzen A."/>
            <person name="Sullivan W."/>
            <person name="Andreopoulos W.B."/>
            <person name="Clum A."/>
            <person name="Lindquist E."/>
            <person name="Daum C."/>
            <person name="Ramamoorthy G.K."/>
            <person name="Gryganskyi A."/>
            <person name="Culley D."/>
            <person name="Magnuson J.K."/>
            <person name="James T.Y."/>
            <person name="O'Malley M.A."/>
            <person name="Stajich J.E."/>
            <person name="Spatafora J.W."/>
            <person name="Visel A."/>
            <person name="Grigoriev I.V."/>
        </authorList>
    </citation>
    <scope>NUCLEOTIDE SEQUENCE [LARGE SCALE GENOMIC DNA]</scope>
    <source>
        <strain evidence="2 3">62-1032</strain>
    </source>
</reference>
<feature type="region of interest" description="Disordered" evidence="1">
    <location>
        <begin position="1229"/>
        <end position="1258"/>
    </location>
</feature>
<proteinExistence type="predicted"/>
<protein>
    <submittedName>
        <fullName evidence="2">Mis6-domain-containing protein</fullName>
    </submittedName>
</protein>
<dbReference type="PANTHER" id="PTHR48208">
    <property type="entry name" value="CENTROMERE PROTEIN I"/>
    <property type="match status" value="1"/>
</dbReference>
<organism evidence="2 3">
    <name type="scientific">Leucosporidium creatinivorum</name>
    <dbReference type="NCBI Taxonomy" id="106004"/>
    <lineage>
        <taxon>Eukaryota</taxon>
        <taxon>Fungi</taxon>
        <taxon>Dikarya</taxon>
        <taxon>Basidiomycota</taxon>
        <taxon>Pucciniomycotina</taxon>
        <taxon>Microbotryomycetes</taxon>
        <taxon>Leucosporidiales</taxon>
        <taxon>Leucosporidium</taxon>
    </lineage>
</organism>
<comment type="caution">
    <text evidence="2">The sequence shown here is derived from an EMBL/GenBank/DDBJ whole genome shotgun (WGS) entry which is preliminary data.</text>
</comment>
<dbReference type="Proteomes" id="UP000193467">
    <property type="component" value="Unassembled WGS sequence"/>
</dbReference>
<accession>A0A1Y2FX86</accession>
<feature type="compositionally biased region" description="Basic and acidic residues" evidence="1">
    <location>
        <begin position="1229"/>
        <end position="1247"/>
    </location>
</feature>
<keyword evidence="3" id="KW-1185">Reference proteome</keyword>
<dbReference type="GO" id="GO:0000070">
    <property type="term" value="P:mitotic sister chromatid segregation"/>
    <property type="evidence" value="ECO:0007669"/>
    <property type="project" value="TreeGrafter"/>
</dbReference>
<evidence type="ECO:0000313" key="3">
    <source>
        <dbReference type="Proteomes" id="UP000193467"/>
    </source>
</evidence>
<dbReference type="OrthoDB" id="6347512at2759"/>
<gene>
    <name evidence="2" type="ORF">BCR35DRAFT_350863</name>
</gene>
<name>A0A1Y2FX86_9BASI</name>
<evidence type="ECO:0000313" key="2">
    <source>
        <dbReference type="EMBL" id="ORY88627.1"/>
    </source>
</evidence>
<dbReference type="STRING" id="106004.A0A1Y2FX86"/>
<evidence type="ECO:0000256" key="1">
    <source>
        <dbReference type="SAM" id="MobiDB-lite"/>
    </source>
</evidence>